<dbReference type="EMBL" id="CP135996">
    <property type="protein sequence ID" value="WOC31391.1"/>
    <property type="molecule type" value="Genomic_DNA"/>
</dbReference>
<dbReference type="AlphaFoldDB" id="A0AA97D6Y8"/>
<feature type="transmembrane region" description="Helical" evidence="1">
    <location>
        <begin position="70"/>
        <end position="96"/>
    </location>
</feature>
<proteinExistence type="predicted"/>
<feature type="transmembrane region" description="Helical" evidence="1">
    <location>
        <begin position="37"/>
        <end position="58"/>
    </location>
</feature>
<evidence type="ECO:0000313" key="2">
    <source>
        <dbReference type="EMBL" id="WOC31391.1"/>
    </source>
</evidence>
<keyword evidence="1" id="KW-1133">Transmembrane helix</keyword>
<dbReference type="InterPro" id="IPR023813">
    <property type="entry name" value="HsmA-like"/>
</dbReference>
<evidence type="ECO:0000313" key="3">
    <source>
        <dbReference type="Proteomes" id="UP001300604"/>
    </source>
</evidence>
<name>A0AA97D6Y8_9FIRM</name>
<organism evidence="2 3">
    <name type="scientific">Caproicibacterium argilliputei</name>
    <dbReference type="NCBI Taxonomy" id="3030016"/>
    <lineage>
        <taxon>Bacteria</taxon>
        <taxon>Bacillati</taxon>
        <taxon>Bacillota</taxon>
        <taxon>Clostridia</taxon>
        <taxon>Eubacteriales</taxon>
        <taxon>Oscillospiraceae</taxon>
        <taxon>Caproicibacterium</taxon>
    </lineage>
</organism>
<dbReference type="NCBIfam" id="TIGR03987">
    <property type="entry name" value="HsmA family protein"/>
    <property type="match status" value="1"/>
</dbReference>
<keyword evidence="3" id="KW-1185">Reference proteome</keyword>
<keyword evidence="1" id="KW-0812">Transmembrane</keyword>
<dbReference type="Proteomes" id="UP001300604">
    <property type="component" value="Chromosome"/>
</dbReference>
<reference evidence="2" key="1">
    <citation type="submission" date="2023-09" db="EMBL/GenBank/DDBJ databases">
        <authorList>
            <person name="Zeng C."/>
        </authorList>
    </citation>
    <scope>NUCLEOTIDE SEQUENCE</scope>
    <source>
        <strain evidence="2">ZCY20-5</strain>
    </source>
</reference>
<gene>
    <name evidence="2" type="ORF">PXC00_09185</name>
</gene>
<feature type="transmembrane region" description="Helical" evidence="1">
    <location>
        <begin position="6"/>
        <end position="25"/>
    </location>
</feature>
<evidence type="ECO:0000256" key="1">
    <source>
        <dbReference type="SAM" id="Phobius"/>
    </source>
</evidence>
<keyword evidence="1" id="KW-0472">Membrane</keyword>
<protein>
    <submittedName>
        <fullName evidence="2">HsmA family protein</fullName>
    </submittedName>
</protein>
<dbReference type="RefSeq" id="WP_275845211.1">
    <property type="nucleotide sequence ID" value="NZ_CP135996.1"/>
</dbReference>
<feature type="transmembrane region" description="Helical" evidence="1">
    <location>
        <begin position="108"/>
        <end position="129"/>
    </location>
</feature>
<dbReference type="KEGG" id="carl:PXC00_09185"/>
<reference evidence="2" key="2">
    <citation type="submission" date="2024-06" db="EMBL/GenBank/DDBJ databases">
        <title>Caproicibacterium argilliputei sp. nov, a novel caproic acid producing anaerobic bacterium isolated from pit mud.</title>
        <authorList>
            <person name="Xia S."/>
        </authorList>
    </citation>
    <scope>NUCLEOTIDE SEQUENCE</scope>
    <source>
        <strain evidence="2">ZCY20-5</strain>
    </source>
</reference>
<sequence>MNGILPAAVGAITAALVFYTIGVFWERRRGTLTGAHVVLFWLGFLCDTTGTLLMRQLAQIGTVQKPAWELALHGVTGTAAILLMLFHACWAVYVLVKGSDKLRANFHRFSIVVWAVWLVPYVLGMLLGMV</sequence>
<accession>A0AA97D6Y8</accession>